<proteinExistence type="predicted"/>
<dbReference type="Gene3D" id="3.40.50.300">
    <property type="entry name" value="P-loop containing nucleotide triphosphate hydrolases"/>
    <property type="match status" value="1"/>
</dbReference>
<dbReference type="SUPFAM" id="SSF48452">
    <property type="entry name" value="TPR-like"/>
    <property type="match status" value="1"/>
</dbReference>
<dbReference type="InterPro" id="IPR011990">
    <property type="entry name" value="TPR-like_helical_dom_sf"/>
</dbReference>
<dbReference type="Gene3D" id="1.10.10.10">
    <property type="entry name" value="Winged helix-like DNA-binding domain superfamily/Winged helix DNA-binding domain"/>
    <property type="match status" value="1"/>
</dbReference>
<evidence type="ECO:0000313" key="6">
    <source>
        <dbReference type="Proteomes" id="UP000319263"/>
    </source>
</evidence>
<dbReference type="GO" id="GO:0006355">
    <property type="term" value="P:regulation of DNA-templated transcription"/>
    <property type="evidence" value="ECO:0007669"/>
    <property type="project" value="InterPro"/>
</dbReference>
<dbReference type="InterPro" id="IPR027417">
    <property type="entry name" value="P-loop_NTPase"/>
</dbReference>
<dbReference type="Pfam" id="PF13191">
    <property type="entry name" value="AAA_16"/>
    <property type="match status" value="1"/>
</dbReference>
<keyword evidence="1" id="KW-0547">Nucleotide-binding</keyword>
<dbReference type="SUPFAM" id="SSF52540">
    <property type="entry name" value="P-loop containing nucleoside triphosphate hydrolases"/>
    <property type="match status" value="1"/>
</dbReference>
<dbReference type="GO" id="GO:0005737">
    <property type="term" value="C:cytoplasm"/>
    <property type="evidence" value="ECO:0007669"/>
    <property type="project" value="TreeGrafter"/>
</dbReference>
<gene>
    <name evidence="5" type="ORF">FOE78_19860</name>
</gene>
<dbReference type="Proteomes" id="UP000319263">
    <property type="component" value="Chromosome"/>
</dbReference>
<dbReference type="CDD" id="cd06170">
    <property type="entry name" value="LuxR_C_like"/>
    <property type="match status" value="1"/>
</dbReference>
<keyword evidence="6" id="KW-1185">Reference proteome</keyword>
<dbReference type="InterPro" id="IPR041664">
    <property type="entry name" value="AAA_16"/>
</dbReference>
<dbReference type="OrthoDB" id="3716759at2"/>
<dbReference type="Pfam" id="PF00196">
    <property type="entry name" value="GerE"/>
    <property type="match status" value="1"/>
</dbReference>
<dbReference type="SMART" id="SM00421">
    <property type="entry name" value="HTH_LUXR"/>
    <property type="match status" value="1"/>
</dbReference>
<dbReference type="GO" id="GO:0003677">
    <property type="term" value="F:DNA binding"/>
    <property type="evidence" value="ECO:0007669"/>
    <property type="project" value="InterPro"/>
</dbReference>
<dbReference type="PANTHER" id="PTHR16305">
    <property type="entry name" value="TESTICULAR SOLUBLE ADENYLYL CYCLASE"/>
    <property type="match status" value="1"/>
</dbReference>
<dbReference type="Gene3D" id="1.25.40.10">
    <property type="entry name" value="Tetratricopeptide repeat domain"/>
    <property type="match status" value="1"/>
</dbReference>
<dbReference type="PRINTS" id="PR00038">
    <property type="entry name" value="HTHLUXR"/>
</dbReference>
<dbReference type="AlphaFoldDB" id="A0A516Q360"/>
<dbReference type="InterPro" id="IPR016032">
    <property type="entry name" value="Sig_transdc_resp-reg_C-effctor"/>
</dbReference>
<dbReference type="InterPro" id="IPR000792">
    <property type="entry name" value="Tscrpt_reg_LuxR_C"/>
</dbReference>
<dbReference type="PROSITE" id="PS50043">
    <property type="entry name" value="HTH_LUXR_2"/>
    <property type="match status" value="1"/>
</dbReference>
<dbReference type="PANTHER" id="PTHR16305:SF35">
    <property type="entry name" value="TRANSCRIPTIONAL ACTIVATOR DOMAIN"/>
    <property type="match status" value="1"/>
</dbReference>
<name>A0A516Q360_9ACTN</name>
<evidence type="ECO:0000313" key="5">
    <source>
        <dbReference type="EMBL" id="QDP97860.1"/>
    </source>
</evidence>
<dbReference type="RefSeq" id="WP_143987814.1">
    <property type="nucleotide sequence ID" value="NZ_CP041692.1"/>
</dbReference>
<organism evidence="5 6">
    <name type="scientific">Microlunatus elymi</name>
    <dbReference type="NCBI Taxonomy" id="2596828"/>
    <lineage>
        <taxon>Bacteria</taxon>
        <taxon>Bacillati</taxon>
        <taxon>Actinomycetota</taxon>
        <taxon>Actinomycetes</taxon>
        <taxon>Propionibacteriales</taxon>
        <taxon>Propionibacteriaceae</taxon>
        <taxon>Microlunatus</taxon>
    </lineage>
</organism>
<evidence type="ECO:0000256" key="1">
    <source>
        <dbReference type="ARBA" id="ARBA00022741"/>
    </source>
</evidence>
<feature type="domain" description="HTH luxR-type" evidence="4">
    <location>
        <begin position="861"/>
        <end position="926"/>
    </location>
</feature>
<accession>A0A516Q360</accession>
<dbReference type="SUPFAM" id="SSF46894">
    <property type="entry name" value="C-terminal effector domain of the bipartite response regulators"/>
    <property type="match status" value="1"/>
</dbReference>
<evidence type="ECO:0000259" key="4">
    <source>
        <dbReference type="PROSITE" id="PS50043"/>
    </source>
</evidence>
<feature type="region of interest" description="Disordered" evidence="3">
    <location>
        <begin position="847"/>
        <end position="868"/>
    </location>
</feature>
<dbReference type="EMBL" id="CP041692">
    <property type="protein sequence ID" value="QDP97860.1"/>
    <property type="molecule type" value="Genomic_DNA"/>
</dbReference>
<sequence>MRRWAESGDARPDLIGRSAERRIIDRLIDDIHGGRSASLVLHGEPGIGKTALLDYAMWRAADCRLARAAGVESEEELAFGGLHQLCAPFLDQLDRLPSPQLDALGTAFGLVLGDPPDRFLIGLSVLNLLAEVAADRPLVCLIDDAQWLDRASAETLAFVARRLVADSVLLVFAIRDPIGGHILDGLERLRLRGLDDHHARALLATMRVGPFDNRIRDRIVAETQGNPLALLESWTGLDSAEPIDGLMPSGGQHSAGHIERGFLRRLAALPPQTRQLALIAAAEPIGDVDLLRRAASFAGIDVVAALAAVVDAELIRVDGSVTFRHPLVRSVAYEAGTPVQRQEAHRVLARATDPVTDPDRRAWHLARASVGPDETAAAALEASAGRARSRGGLSAAASFLDRAAQLTADPAQRGARTLAAAEARYQAGAFAEALELLDAADLSRMDDLGRTRAELVRGQIMFAARSASAGLPILLAAAGQLQTLDPTLARETYRDAGYAALTAGQLSSTDGLEQFAAAYRTMPRSPNPCRGEVLLDGLTRVITQRYSAGVPLLLRAVADFCDPDISIAEGLGWLPLASRMAHNGWDFGNWSVLSARLVDLARESGALSILPSALLLRLSNRVYAGDLAGADSLAAEALAIGEVTGSSFFAHYGQLVLQPWRGDGPSTRAAIASIRGDLALSGEGKVFTATEWATAVLHNGHGRYEDALAAARRGAAHPQELGLSTWSMIELVEAAVHVGRPEQAHAAIERIRELTEASGTDWALGTRAQVLAQISHGAKAEELFREAIDRLRPIGVRIQTARLRLLYGEWLRRKNRRVDARAQLGMAHEVLRDSGATAFADRARREYEATGGTLRRSPSRTNRPGEELTPQELQIALLAADGLSNPEIGARLFISPHTVEWHLRKVFGKLGIRSRRRIADRLPDQRSRFSGESHAG</sequence>
<dbReference type="KEGG" id="mik:FOE78_19860"/>
<protein>
    <submittedName>
        <fullName evidence="5">AAA family ATPase</fullName>
    </submittedName>
</protein>
<reference evidence="5 6" key="1">
    <citation type="submission" date="2019-07" db="EMBL/GenBank/DDBJ databases">
        <title>Microlunatus dokdonensis sp. nov. isolated from the rhizospheric soil of the wild plant Elymus tsukushiensis.</title>
        <authorList>
            <person name="Ghim S.-Y."/>
            <person name="Hwang Y.-J."/>
            <person name="Son J.-S."/>
            <person name="Shin J.-H."/>
        </authorList>
    </citation>
    <scope>NUCLEOTIDE SEQUENCE [LARGE SCALE GENOMIC DNA]</scope>
    <source>
        <strain evidence="5 6">KUDC0627</strain>
    </source>
</reference>
<dbReference type="GO" id="GO:0004016">
    <property type="term" value="F:adenylate cyclase activity"/>
    <property type="evidence" value="ECO:0007669"/>
    <property type="project" value="TreeGrafter"/>
</dbReference>
<keyword evidence="2" id="KW-0067">ATP-binding</keyword>
<evidence type="ECO:0000256" key="2">
    <source>
        <dbReference type="ARBA" id="ARBA00022840"/>
    </source>
</evidence>
<dbReference type="GO" id="GO:0005524">
    <property type="term" value="F:ATP binding"/>
    <property type="evidence" value="ECO:0007669"/>
    <property type="project" value="UniProtKB-KW"/>
</dbReference>
<evidence type="ECO:0000256" key="3">
    <source>
        <dbReference type="SAM" id="MobiDB-lite"/>
    </source>
</evidence>
<dbReference type="InterPro" id="IPR036388">
    <property type="entry name" value="WH-like_DNA-bd_sf"/>
</dbReference>